<evidence type="ECO:0000259" key="1">
    <source>
        <dbReference type="Pfam" id="PF07662"/>
    </source>
</evidence>
<organism evidence="2 3">
    <name type="scientific">Haemaphysalis longicornis</name>
    <name type="common">Bush tick</name>
    <dbReference type="NCBI Taxonomy" id="44386"/>
    <lineage>
        <taxon>Eukaryota</taxon>
        <taxon>Metazoa</taxon>
        <taxon>Ecdysozoa</taxon>
        <taxon>Arthropoda</taxon>
        <taxon>Chelicerata</taxon>
        <taxon>Arachnida</taxon>
        <taxon>Acari</taxon>
        <taxon>Parasitiformes</taxon>
        <taxon>Ixodida</taxon>
        <taxon>Ixodoidea</taxon>
        <taxon>Ixodidae</taxon>
        <taxon>Haemaphysalinae</taxon>
        <taxon>Haemaphysalis</taxon>
    </lineage>
</organism>
<dbReference type="OrthoDB" id="6075923at2759"/>
<evidence type="ECO:0000313" key="3">
    <source>
        <dbReference type="Proteomes" id="UP000821853"/>
    </source>
</evidence>
<accession>A0A9J6H580</accession>
<dbReference type="AlphaFoldDB" id="A0A9J6H580"/>
<keyword evidence="3" id="KW-1185">Reference proteome</keyword>
<feature type="domain" description="Concentrative nucleoside transporter C-terminal" evidence="1">
    <location>
        <begin position="2"/>
        <end position="61"/>
    </location>
</feature>
<comment type="caution">
    <text evidence="2">The sequence shown here is derived from an EMBL/GenBank/DDBJ whole genome shotgun (WGS) entry which is preliminary data.</text>
</comment>
<dbReference type="Pfam" id="PF07662">
    <property type="entry name" value="Nucleos_tra2_C"/>
    <property type="match status" value="1"/>
</dbReference>
<proteinExistence type="predicted"/>
<reference evidence="2 3" key="1">
    <citation type="journal article" date="2020" name="Cell">
        <title>Large-Scale Comparative Analyses of Tick Genomes Elucidate Their Genetic Diversity and Vector Capacities.</title>
        <authorList>
            <consortium name="Tick Genome and Microbiome Consortium (TIGMIC)"/>
            <person name="Jia N."/>
            <person name="Wang J."/>
            <person name="Shi W."/>
            <person name="Du L."/>
            <person name="Sun Y."/>
            <person name="Zhan W."/>
            <person name="Jiang J.F."/>
            <person name="Wang Q."/>
            <person name="Zhang B."/>
            <person name="Ji P."/>
            <person name="Bell-Sakyi L."/>
            <person name="Cui X.M."/>
            <person name="Yuan T.T."/>
            <person name="Jiang B.G."/>
            <person name="Yang W.F."/>
            <person name="Lam T.T."/>
            <person name="Chang Q.C."/>
            <person name="Ding S.J."/>
            <person name="Wang X.J."/>
            <person name="Zhu J.G."/>
            <person name="Ruan X.D."/>
            <person name="Zhao L."/>
            <person name="Wei J.T."/>
            <person name="Ye R.Z."/>
            <person name="Que T.C."/>
            <person name="Du C.H."/>
            <person name="Zhou Y.H."/>
            <person name="Cheng J.X."/>
            <person name="Dai P.F."/>
            <person name="Guo W.B."/>
            <person name="Han X.H."/>
            <person name="Huang E.J."/>
            <person name="Li L.F."/>
            <person name="Wei W."/>
            <person name="Gao Y.C."/>
            <person name="Liu J.Z."/>
            <person name="Shao H.Z."/>
            <person name="Wang X."/>
            <person name="Wang C.C."/>
            <person name="Yang T.C."/>
            <person name="Huo Q.B."/>
            <person name="Li W."/>
            <person name="Chen H.Y."/>
            <person name="Chen S.E."/>
            <person name="Zhou L.G."/>
            <person name="Ni X.B."/>
            <person name="Tian J.H."/>
            <person name="Sheng Y."/>
            <person name="Liu T."/>
            <person name="Pan Y.S."/>
            <person name="Xia L.Y."/>
            <person name="Li J."/>
            <person name="Zhao F."/>
            <person name="Cao W.C."/>
        </authorList>
    </citation>
    <scope>NUCLEOTIDE SEQUENCE [LARGE SCALE GENOMIC DNA]</scope>
    <source>
        <strain evidence="2">HaeL-2018</strain>
    </source>
</reference>
<protein>
    <recommendedName>
        <fullName evidence="1">Concentrative nucleoside transporter C-terminal domain-containing protein</fullName>
    </recommendedName>
</protein>
<dbReference type="PANTHER" id="PTHR10590">
    <property type="entry name" value="SODIUM/NUCLEOSIDE COTRANSPORTER"/>
    <property type="match status" value="1"/>
</dbReference>
<dbReference type="GO" id="GO:0005886">
    <property type="term" value="C:plasma membrane"/>
    <property type="evidence" value="ECO:0007669"/>
    <property type="project" value="TreeGrafter"/>
</dbReference>
<sequence length="130" mass="14255">MRTRRVLTFALCGFANVSSLGVAFGVISTIAPNRSTDLASIGFSALVAGCVANYLTACTIGKYNHDTEILPRNFRHSDCLLTCGITDRYTGQQFRRKTGCEIGLLKAKDLSDEICAQKRCCCQVEQLPRQ</sequence>
<name>A0A9J6H580_HAELO</name>
<dbReference type="EMBL" id="JABSTR010000424">
    <property type="protein sequence ID" value="KAH9382819.1"/>
    <property type="molecule type" value="Genomic_DNA"/>
</dbReference>
<dbReference type="VEuPathDB" id="VectorBase:HLOH_046097"/>
<dbReference type="InterPro" id="IPR008276">
    <property type="entry name" value="C_nuclsd_transpt"/>
</dbReference>
<gene>
    <name evidence="2" type="ORF">HPB48_023381</name>
</gene>
<dbReference type="PANTHER" id="PTHR10590:SF4">
    <property type="entry name" value="SOLUTE CARRIER FAMILY 28 MEMBER 3"/>
    <property type="match status" value="1"/>
</dbReference>
<dbReference type="GO" id="GO:0005337">
    <property type="term" value="F:nucleoside transmembrane transporter activity"/>
    <property type="evidence" value="ECO:0007669"/>
    <property type="project" value="InterPro"/>
</dbReference>
<evidence type="ECO:0000313" key="2">
    <source>
        <dbReference type="EMBL" id="KAH9382819.1"/>
    </source>
</evidence>
<dbReference type="GO" id="GO:0015293">
    <property type="term" value="F:symporter activity"/>
    <property type="evidence" value="ECO:0007669"/>
    <property type="project" value="TreeGrafter"/>
</dbReference>
<dbReference type="InterPro" id="IPR011657">
    <property type="entry name" value="CNT_C_dom"/>
</dbReference>
<dbReference type="Proteomes" id="UP000821853">
    <property type="component" value="Unassembled WGS sequence"/>
</dbReference>